<keyword evidence="4" id="KW-1185">Reference proteome</keyword>
<proteinExistence type="predicted"/>
<evidence type="ECO:0000313" key="4">
    <source>
        <dbReference type="Proteomes" id="UP000287798"/>
    </source>
</evidence>
<comment type="caution">
    <text evidence="3">The sequence shown here is derived from an EMBL/GenBank/DDBJ whole genome shotgun (WGS) entry which is preliminary data.</text>
</comment>
<dbReference type="SUPFAM" id="SSF51445">
    <property type="entry name" value="(Trans)glycosidases"/>
    <property type="match status" value="1"/>
</dbReference>
<dbReference type="InterPro" id="IPR003305">
    <property type="entry name" value="CenC_carb-bd"/>
</dbReference>
<organism evidence="3 4">
    <name type="scientific">Thiohalobacter thiocyanaticus</name>
    <dbReference type="NCBI Taxonomy" id="585455"/>
    <lineage>
        <taxon>Bacteria</taxon>
        <taxon>Pseudomonadati</taxon>
        <taxon>Pseudomonadota</taxon>
        <taxon>Gammaproteobacteria</taxon>
        <taxon>Thiohalobacterales</taxon>
        <taxon>Thiohalobacteraceae</taxon>
        <taxon>Thiohalobacter</taxon>
    </lineage>
</organism>
<dbReference type="InterPro" id="IPR017853">
    <property type="entry name" value="GH"/>
</dbReference>
<feature type="domain" description="CBM-cenC" evidence="2">
    <location>
        <begin position="48"/>
        <end position="179"/>
    </location>
</feature>
<dbReference type="Pfam" id="PF02018">
    <property type="entry name" value="CBM_4_9"/>
    <property type="match status" value="1"/>
</dbReference>
<dbReference type="GO" id="GO:0004553">
    <property type="term" value="F:hydrolase activity, hydrolyzing O-glycosyl compounds"/>
    <property type="evidence" value="ECO:0007669"/>
    <property type="project" value="TreeGrafter"/>
</dbReference>
<dbReference type="Proteomes" id="UP000287798">
    <property type="component" value="Unassembled WGS sequence"/>
</dbReference>
<protein>
    <recommendedName>
        <fullName evidence="2">CBM-cenC domain-containing protein</fullName>
    </recommendedName>
</protein>
<dbReference type="InterPro" id="IPR051923">
    <property type="entry name" value="Glycosyl_Hydrolase_39"/>
</dbReference>
<evidence type="ECO:0000259" key="2">
    <source>
        <dbReference type="Pfam" id="PF02018"/>
    </source>
</evidence>
<dbReference type="SUPFAM" id="SSF49785">
    <property type="entry name" value="Galactose-binding domain-like"/>
    <property type="match status" value="2"/>
</dbReference>
<accession>A0A426QIW8</accession>
<sequence>MFDMSRVKHNDHPQPERRGWPRWLMALAATLIVAVVNGAASSPVYADELLHNPGFEEPYRNGLSVGWRDNSGWADVDVEYSRDTDAVRGVSQHIISHRVSAGAVQFVQKKIPLEEGKSYLVSLWMKGDVEGPVEVMLRKHGKPYTTYARKALRVSNEWSLYEFQLNSAVDDPSALFMVRTAGRGQIWLDEASMKEASEALSAAPETGNLIANGSFEADMDRWAVQVRESGGYRHEMPVSFADVRPSIITGEVPHGLHAMRLDLPLHTRMRITTPSFPVSPGDVYTASLWVKSDRPRTLTISMKDMGLGAQKILSKRIKVSGNWERYYFTVEIPPASGRSQILMVESIGKGSIWIDGVQVELGEKRKFVPARPVEVGFRREGKPHLYHPDQPVVLELCLAAHEVIDEGYSLLVNSRDFHGMERELTSINVYRDSPGTQCYSINHPSDETGYFRILASVSRNGTVVDRATIAIGVVPERSGPPLSASPFGGHARFNPSSLIAMRKLGVSWLRMHPPLGTKWFVVEPEQGRFEFIDEPIQYAKDLGFYILGSLDATPRWSSSAPPAMQTESAHGYRAYPPRDISDWGNYVETIVDRYEGVIDHWEVWNEPDSGGFLKLPETSESPFEKSRKAQVYVELVKAAYNAAKSVNPGAVMVAGAGTNHPPVRWIEHIIDNGLAGYFDVLSFHYYTSGRPIDMHDVPARERVEEVRKVAENGNDKHRVRIWETESGFPLEVCSPIAYGSPGEYCASDNESVAFLLRNYLEWFSSGVERWFFYHMFFPDRTDRTRLAGFFEWDRSPTALAIAYAVMADILREMEFKEFRELNDGVAVMEFAGNEKTVTAYWLKNWDPDAKVDVIMSQNEGDDGASIIDAMGVERDKVMPGEAVRIKVGRVPVYKVVQHNGSDAVVN</sequence>
<evidence type="ECO:0000313" key="3">
    <source>
        <dbReference type="EMBL" id="RRQ21647.1"/>
    </source>
</evidence>
<dbReference type="AlphaFoldDB" id="A0A426QIW8"/>
<evidence type="ECO:0000256" key="1">
    <source>
        <dbReference type="ARBA" id="ARBA00022801"/>
    </source>
</evidence>
<dbReference type="EMBL" id="QZMU01000001">
    <property type="protein sequence ID" value="RRQ21647.1"/>
    <property type="molecule type" value="Genomic_DNA"/>
</dbReference>
<dbReference type="Gene3D" id="3.20.20.80">
    <property type="entry name" value="Glycosidases"/>
    <property type="match status" value="1"/>
</dbReference>
<keyword evidence="1" id="KW-0378">Hydrolase</keyword>
<dbReference type="RefSeq" id="WP_125180988.1">
    <property type="nucleotide sequence ID" value="NZ_QZMU01000001.1"/>
</dbReference>
<dbReference type="Gene3D" id="2.60.120.260">
    <property type="entry name" value="Galactose-binding domain-like"/>
    <property type="match status" value="2"/>
</dbReference>
<name>A0A426QIW8_9GAMM</name>
<dbReference type="PANTHER" id="PTHR12631:SF10">
    <property type="entry name" value="BETA-XYLOSIDASE-LIKE PROTEIN-RELATED"/>
    <property type="match status" value="1"/>
</dbReference>
<reference evidence="3 4" key="1">
    <citation type="journal article" date="2010" name="Int. J. Syst. Evol. Microbiol.">
        <title>Thiohalobacter thiocyanaticus gen. nov., sp. nov., a moderately halophilic, sulfur-oxidizing gammaproteobacterium from hypersaline lakes, that utilizes thiocyanate.</title>
        <authorList>
            <person name="Sorokin D.Y."/>
            <person name="Kovaleva O.L."/>
            <person name="Tourova T.P."/>
            <person name="Muyzer G."/>
        </authorList>
    </citation>
    <scope>NUCLEOTIDE SEQUENCE [LARGE SCALE GENOMIC DNA]</scope>
    <source>
        <strain evidence="3 4">Hrh1</strain>
    </source>
</reference>
<dbReference type="PANTHER" id="PTHR12631">
    <property type="entry name" value="ALPHA-L-IDURONIDASE"/>
    <property type="match status" value="1"/>
</dbReference>
<gene>
    <name evidence="3" type="ORF">D6C00_06590</name>
</gene>
<dbReference type="OrthoDB" id="9776971at2"/>
<dbReference type="InterPro" id="IPR008979">
    <property type="entry name" value="Galactose-bd-like_sf"/>
</dbReference>